<proteinExistence type="predicted"/>
<sequence>MITGFFPLKKLRRNGKYFLFAAVLLVGALAVYHEMVAARAWSSDVGLNPDSSNWRRAMLNQKVRRDGWPDWVEDSTAWMSSFTPQTWKPEVCVFVCVYMSAHYLHASVFHLTSFEL</sequence>
<dbReference type="EMBL" id="JAHRIN010075892">
    <property type="protein sequence ID" value="MEQ2217517.1"/>
    <property type="molecule type" value="Genomic_DNA"/>
</dbReference>
<evidence type="ECO:0000313" key="2">
    <source>
        <dbReference type="Proteomes" id="UP001434883"/>
    </source>
</evidence>
<name>A0ABV0SAC6_9TELE</name>
<keyword evidence="2" id="KW-1185">Reference proteome</keyword>
<accession>A0ABV0SAC6</accession>
<gene>
    <name evidence="1" type="ORF">XENOCAPTIV_013009</name>
</gene>
<protein>
    <submittedName>
        <fullName evidence="1">Uncharacterized protein</fullName>
    </submittedName>
</protein>
<organism evidence="1 2">
    <name type="scientific">Xenoophorus captivus</name>
    <dbReference type="NCBI Taxonomy" id="1517983"/>
    <lineage>
        <taxon>Eukaryota</taxon>
        <taxon>Metazoa</taxon>
        <taxon>Chordata</taxon>
        <taxon>Craniata</taxon>
        <taxon>Vertebrata</taxon>
        <taxon>Euteleostomi</taxon>
        <taxon>Actinopterygii</taxon>
        <taxon>Neopterygii</taxon>
        <taxon>Teleostei</taxon>
        <taxon>Neoteleostei</taxon>
        <taxon>Acanthomorphata</taxon>
        <taxon>Ovalentaria</taxon>
        <taxon>Atherinomorphae</taxon>
        <taxon>Cyprinodontiformes</taxon>
        <taxon>Goodeidae</taxon>
        <taxon>Xenoophorus</taxon>
    </lineage>
</organism>
<reference evidence="1 2" key="1">
    <citation type="submission" date="2021-06" db="EMBL/GenBank/DDBJ databases">
        <authorList>
            <person name="Palmer J.M."/>
        </authorList>
    </citation>
    <scope>NUCLEOTIDE SEQUENCE [LARGE SCALE GENOMIC DNA]</scope>
    <source>
        <strain evidence="1 2">XC_2019</strain>
        <tissue evidence="1">Muscle</tissue>
    </source>
</reference>
<comment type="caution">
    <text evidence="1">The sequence shown here is derived from an EMBL/GenBank/DDBJ whole genome shotgun (WGS) entry which is preliminary data.</text>
</comment>
<dbReference type="Proteomes" id="UP001434883">
    <property type="component" value="Unassembled WGS sequence"/>
</dbReference>
<evidence type="ECO:0000313" key="1">
    <source>
        <dbReference type="EMBL" id="MEQ2217517.1"/>
    </source>
</evidence>